<comment type="pathway">
    <text evidence="5">Glycan metabolism; pectin degradation; 2-dehydro-3-deoxy-D-gluconate from pectin: step 1/5.</text>
</comment>
<name>A0A150QYG3_SORCE</name>
<accession>A0A150QYG3</accession>
<organism evidence="8 9">
    <name type="scientific">Sorangium cellulosum</name>
    <name type="common">Polyangium cellulosum</name>
    <dbReference type="NCBI Taxonomy" id="56"/>
    <lineage>
        <taxon>Bacteria</taxon>
        <taxon>Pseudomonadati</taxon>
        <taxon>Myxococcota</taxon>
        <taxon>Polyangia</taxon>
        <taxon>Polyangiales</taxon>
        <taxon>Polyangiaceae</taxon>
        <taxon>Sorangium</taxon>
    </lineage>
</organism>
<dbReference type="PANTHER" id="PTHR31321">
    <property type="entry name" value="ACYL-COA THIOESTER HYDROLASE YBHC-RELATED"/>
    <property type="match status" value="1"/>
</dbReference>
<keyword evidence="5" id="KW-0732">Signal</keyword>
<comment type="catalytic activity">
    <reaction evidence="5">
        <text>[(1-&gt;4)-alpha-D-galacturonosyl methyl ester](n) + n H2O = [(1-&gt;4)-alpha-D-galacturonosyl](n) + n methanol + n H(+)</text>
        <dbReference type="Rhea" id="RHEA:22380"/>
        <dbReference type="Rhea" id="RHEA-COMP:14570"/>
        <dbReference type="Rhea" id="RHEA-COMP:14573"/>
        <dbReference type="ChEBI" id="CHEBI:15377"/>
        <dbReference type="ChEBI" id="CHEBI:15378"/>
        <dbReference type="ChEBI" id="CHEBI:17790"/>
        <dbReference type="ChEBI" id="CHEBI:140522"/>
        <dbReference type="ChEBI" id="CHEBI:140523"/>
        <dbReference type="EC" id="3.1.1.11"/>
    </reaction>
</comment>
<dbReference type="GO" id="GO:0042545">
    <property type="term" value="P:cell wall modification"/>
    <property type="evidence" value="ECO:0007669"/>
    <property type="project" value="UniProtKB-UniRule"/>
</dbReference>
<evidence type="ECO:0000256" key="2">
    <source>
        <dbReference type="ARBA" id="ARBA00022801"/>
    </source>
</evidence>
<evidence type="ECO:0000256" key="4">
    <source>
        <dbReference type="PROSITE-ProRule" id="PRU10040"/>
    </source>
</evidence>
<dbReference type="PROSITE" id="PS00503">
    <property type="entry name" value="PECTINESTERASE_2"/>
    <property type="match status" value="1"/>
</dbReference>
<feature type="chain" id="PRO_5007358590" description="Pectinesterase" evidence="5">
    <location>
        <begin position="29"/>
        <end position="489"/>
    </location>
</feature>
<dbReference type="PANTHER" id="PTHR31321:SF57">
    <property type="entry name" value="PECTINESTERASE 53-RELATED"/>
    <property type="match status" value="1"/>
</dbReference>
<dbReference type="OrthoDB" id="9795222at2"/>
<protein>
    <recommendedName>
        <fullName evidence="5">Pectinesterase</fullName>
        <ecNumber evidence="5">3.1.1.11</ecNumber>
    </recommendedName>
</protein>
<comment type="caution">
    <text evidence="8">The sequence shown here is derived from an EMBL/GenBank/DDBJ whole genome shotgun (WGS) entry which is preliminary data.</text>
</comment>
<dbReference type="GO" id="GO:0045490">
    <property type="term" value="P:pectin catabolic process"/>
    <property type="evidence" value="ECO:0007669"/>
    <property type="project" value="UniProtKB-UniRule"/>
</dbReference>
<dbReference type="GO" id="GO:0009279">
    <property type="term" value="C:cell outer membrane"/>
    <property type="evidence" value="ECO:0007669"/>
    <property type="project" value="TreeGrafter"/>
</dbReference>
<dbReference type="SUPFAM" id="SSF51126">
    <property type="entry name" value="Pectin lyase-like"/>
    <property type="match status" value="1"/>
</dbReference>
<dbReference type="UniPathway" id="UPA00545">
    <property type="reaction ID" value="UER00823"/>
</dbReference>
<dbReference type="InterPro" id="IPR000070">
    <property type="entry name" value="Pectinesterase_cat"/>
</dbReference>
<comment type="similarity">
    <text evidence="1">Belongs to the pectinesterase family.</text>
</comment>
<dbReference type="PROSITE" id="PS51257">
    <property type="entry name" value="PROKAR_LIPOPROTEIN"/>
    <property type="match status" value="1"/>
</dbReference>
<dbReference type="Pfam" id="PF01095">
    <property type="entry name" value="Pectinesterase"/>
    <property type="match status" value="1"/>
</dbReference>
<feature type="signal peptide" evidence="5">
    <location>
        <begin position="1"/>
        <end position="28"/>
    </location>
</feature>
<evidence type="ECO:0000256" key="1">
    <source>
        <dbReference type="ARBA" id="ARBA00008891"/>
    </source>
</evidence>
<feature type="compositionally biased region" description="Gly residues" evidence="6">
    <location>
        <begin position="53"/>
        <end position="69"/>
    </location>
</feature>
<feature type="compositionally biased region" description="Gly residues" evidence="6">
    <location>
        <begin position="80"/>
        <end position="111"/>
    </location>
</feature>
<feature type="active site" evidence="4">
    <location>
        <position position="348"/>
    </location>
</feature>
<reference evidence="8 9" key="1">
    <citation type="submission" date="2014-02" db="EMBL/GenBank/DDBJ databases">
        <title>The small core and large imbalanced accessory genome model reveals a collaborative survival strategy of Sorangium cellulosum strains in nature.</title>
        <authorList>
            <person name="Han K."/>
            <person name="Peng R."/>
            <person name="Blom J."/>
            <person name="Li Y.-Z."/>
        </authorList>
    </citation>
    <scope>NUCLEOTIDE SEQUENCE [LARGE SCALE GENOMIC DNA]</scope>
    <source>
        <strain evidence="8 9">So0008-312</strain>
    </source>
</reference>
<gene>
    <name evidence="8" type="ORF">BE15_41850</name>
</gene>
<feature type="domain" description="Pectinesterase catalytic" evidence="7">
    <location>
        <begin position="172"/>
        <end position="415"/>
    </location>
</feature>
<dbReference type="InterPro" id="IPR033131">
    <property type="entry name" value="Pectinesterase_Asp_AS"/>
</dbReference>
<dbReference type="InterPro" id="IPR012334">
    <property type="entry name" value="Pectin_lyas_fold"/>
</dbReference>
<keyword evidence="2 5" id="KW-0378">Hydrolase</keyword>
<keyword evidence="3 5" id="KW-0063">Aspartyl esterase</keyword>
<dbReference type="GO" id="GO:0030599">
    <property type="term" value="F:pectinesterase activity"/>
    <property type="evidence" value="ECO:0007669"/>
    <property type="project" value="UniProtKB-UniRule"/>
</dbReference>
<dbReference type="AlphaFoldDB" id="A0A150QYG3"/>
<dbReference type="Gene3D" id="2.160.20.10">
    <property type="entry name" value="Single-stranded right-handed beta-helix, Pectin lyase-like"/>
    <property type="match status" value="1"/>
</dbReference>
<sequence length="489" mass="48696">MNSKSRRIISLPLTLLALALAGCGGDEASDGGPTGASSSGGGSTAPDASSGSTTGGNPGSGGSPSGEGAGTASSSTGEDPGSGGAGTGGSGAVGSGTGGAGTGGAGTGGSGLEEPTAGTEARPQLTAAQAAHHTVLKHLEKAGDLASGLVTDAWDPTAGAGDVGGFTPTYTVAASGGTHRTVQSAIDAAVASGGARRVYIEVASGAYREVVCVPSSAPPITLYSKSSDASRTVIAYNNYNGKTKETGKPANPCNPNLSGTTYGTSGSATFAAYADDFQVKNLTIANDTDERAVSGGKQAVALMTQADRLIFENVRLLGNQDTLYVKTPNAGTVSRAYFKGCHVEGDVDFIFGRGTFVLDGCTIRYLTARQGATGGYIVAPSTDARNAHGILIINSDLTAEAGTPGGLVHLGRAWDEGQNDLATYATSVASGAYPNGHAILRSSTLGPHIRALDPWHASTISRPYSSTAGMYPANRLHEHANTGPGSARP</sequence>
<dbReference type="EMBL" id="JEMA01000225">
    <property type="protein sequence ID" value="KYF72952.1"/>
    <property type="molecule type" value="Genomic_DNA"/>
</dbReference>
<evidence type="ECO:0000256" key="6">
    <source>
        <dbReference type="SAM" id="MobiDB-lite"/>
    </source>
</evidence>
<evidence type="ECO:0000313" key="8">
    <source>
        <dbReference type="EMBL" id="KYF72952.1"/>
    </source>
</evidence>
<evidence type="ECO:0000256" key="5">
    <source>
        <dbReference type="RuleBase" id="RU000589"/>
    </source>
</evidence>
<evidence type="ECO:0000259" key="7">
    <source>
        <dbReference type="Pfam" id="PF01095"/>
    </source>
</evidence>
<proteinExistence type="inferred from homology"/>
<feature type="region of interest" description="Disordered" evidence="6">
    <location>
        <begin position="25"/>
        <end position="119"/>
    </location>
</feature>
<evidence type="ECO:0000256" key="3">
    <source>
        <dbReference type="ARBA" id="ARBA00023085"/>
    </source>
</evidence>
<dbReference type="EC" id="3.1.1.11" evidence="5"/>
<dbReference type="InterPro" id="IPR011050">
    <property type="entry name" value="Pectin_lyase_fold/virulence"/>
</dbReference>
<dbReference type="Proteomes" id="UP000075260">
    <property type="component" value="Unassembled WGS sequence"/>
</dbReference>
<dbReference type="RefSeq" id="WP_061606014.1">
    <property type="nucleotide sequence ID" value="NZ_JEMA01000225.1"/>
</dbReference>
<evidence type="ECO:0000313" key="9">
    <source>
        <dbReference type="Proteomes" id="UP000075260"/>
    </source>
</evidence>
<feature type="compositionally biased region" description="Gly residues" evidence="6">
    <location>
        <begin position="32"/>
        <end position="43"/>
    </location>
</feature>